<name>A0A8K0AIS7_ANDGO</name>
<keyword evidence="1" id="KW-0812">Transmembrane</keyword>
<keyword evidence="1" id="KW-0472">Membrane</keyword>
<dbReference type="EMBL" id="VRVR01000010">
    <property type="protein sequence ID" value="KAF0852910.1"/>
    <property type="molecule type" value="Genomic_DNA"/>
</dbReference>
<sequence length="79" mass="8648">MGATPRFEHPNIWSPAGGYWANPAAWKRNTAIAFVSMAALSLSVFVMSVGKERREQRPLHSLVFGGAAKNLNYVGKSDQ</sequence>
<accession>A0A8K0AIS7</accession>
<dbReference type="Proteomes" id="UP000799049">
    <property type="component" value="Unassembled WGS sequence"/>
</dbReference>
<proteinExistence type="predicted"/>
<feature type="transmembrane region" description="Helical" evidence="1">
    <location>
        <begin position="31"/>
        <end position="50"/>
    </location>
</feature>
<evidence type="ECO:0000313" key="3">
    <source>
        <dbReference type="Proteomes" id="UP000799049"/>
    </source>
</evidence>
<evidence type="ECO:0000313" key="2">
    <source>
        <dbReference type="EMBL" id="KAF0852910.1"/>
    </source>
</evidence>
<dbReference type="PANTHER" id="PTHR34286:SF1">
    <property type="entry name" value="TRANSMEMBRANE PROTEIN"/>
    <property type="match status" value="1"/>
</dbReference>
<dbReference type="PANTHER" id="PTHR34286">
    <property type="entry name" value="TRANSMEMBRANE PROTEIN"/>
    <property type="match status" value="1"/>
</dbReference>
<dbReference type="OrthoDB" id="2100988at2759"/>
<dbReference type="AlphaFoldDB" id="A0A8K0AIS7"/>
<organism evidence="2 3">
    <name type="scientific">Andalucia godoyi</name>
    <name type="common">Flagellate</name>
    <dbReference type="NCBI Taxonomy" id="505711"/>
    <lineage>
        <taxon>Eukaryota</taxon>
        <taxon>Discoba</taxon>
        <taxon>Jakobida</taxon>
        <taxon>Andalucina</taxon>
        <taxon>Andaluciidae</taxon>
        <taxon>Andalucia</taxon>
    </lineage>
</organism>
<keyword evidence="1" id="KW-1133">Transmembrane helix</keyword>
<evidence type="ECO:0000256" key="1">
    <source>
        <dbReference type="SAM" id="Phobius"/>
    </source>
</evidence>
<protein>
    <submittedName>
        <fullName evidence="2">Mitochondrial Complex I (CI) NADH:ubiquinone oxidoreductase subunit NUUM</fullName>
    </submittedName>
</protein>
<comment type="caution">
    <text evidence="2">The sequence shown here is derived from an EMBL/GenBank/DDBJ whole genome shotgun (WGS) entry which is preliminary data.</text>
</comment>
<keyword evidence="3" id="KW-1185">Reference proteome</keyword>
<reference evidence="2" key="1">
    <citation type="submission" date="2019-09" db="EMBL/GenBank/DDBJ databases">
        <title>The Mitochondrial Proteome of the Jakobid, Andalucia godoyi, a Protist With the Most Gene-Rich and Bacteria-Like Mitochondrial Genome.</title>
        <authorList>
            <person name="Gray M.W."/>
            <person name="Burger G."/>
            <person name="Derelle R."/>
            <person name="Klimes V."/>
            <person name="Leger M."/>
            <person name="Sarrasin M."/>
            <person name="Vlcek C."/>
            <person name="Roger A.J."/>
            <person name="Elias M."/>
            <person name="Lang B.F."/>
        </authorList>
    </citation>
    <scope>NUCLEOTIDE SEQUENCE</scope>
    <source>
        <strain evidence="2">And28</strain>
    </source>
</reference>
<gene>
    <name evidence="2" type="ORF">ANDGO_02540</name>
</gene>